<name>A0A4Z2I3J9_9TELE</name>
<sequence length="91" mass="9811">MTNAFLKSGVNADRDASQITSVPTAQIMTGTCIIRDNPFSRHGSNCEKGRQMTAASNRIARRTEAGPEMSVPRGRSYARTNPSRVPSASGR</sequence>
<gene>
    <name evidence="2" type="ORF">EYF80_017429</name>
</gene>
<dbReference type="EMBL" id="SRLO01000138">
    <property type="protein sequence ID" value="TNN72390.1"/>
    <property type="molecule type" value="Genomic_DNA"/>
</dbReference>
<dbReference type="Proteomes" id="UP000314294">
    <property type="component" value="Unassembled WGS sequence"/>
</dbReference>
<reference evidence="2 3" key="1">
    <citation type="submission" date="2019-03" db="EMBL/GenBank/DDBJ databases">
        <title>First draft genome of Liparis tanakae, snailfish: a comprehensive survey of snailfish specific genes.</title>
        <authorList>
            <person name="Kim W."/>
            <person name="Song I."/>
            <person name="Jeong J.-H."/>
            <person name="Kim D."/>
            <person name="Kim S."/>
            <person name="Ryu S."/>
            <person name="Song J.Y."/>
            <person name="Lee S.K."/>
        </authorList>
    </citation>
    <scope>NUCLEOTIDE SEQUENCE [LARGE SCALE GENOMIC DNA]</scope>
    <source>
        <tissue evidence="2">Muscle</tissue>
    </source>
</reference>
<feature type="compositionally biased region" description="Polar residues" evidence="1">
    <location>
        <begin position="78"/>
        <end position="91"/>
    </location>
</feature>
<dbReference type="AlphaFoldDB" id="A0A4Z2I3J9"/>
<evidence type="ECO:0000256" key="1">
    <source>
        <dbReference type="SAM" id="MobiDB-lite"/>
    </source>
</evidence>
<protein>
    <submittedName>
        <fullName evidence="2">Uncharacterized protein</fullName>
    </submittedName>
</protein>
<feature type="region of interest" description="Disordered" evidence="1">
    <location>
        <begin position="41"/>
        <end position="91"/>
    </location>
</feature>
<proteinExistence type="predicted"/>
<keyword evidence="3" id="KW-1185">Reference proteome</keyword>
<comment type="caution">
    <text evidence="2">The sequence shown here is derived from an EMBL/GenBank/DDBJ whole genome shotgun (WGS) entry which is preliminary data.</text>
</comment>
<evidence type="ECO:0000313" key="3">
    <source>
        <dbReference type="Proteomes" id="UP000314294"/>
    </source>
</evidence>
<accession>A0A4Z2I3J9</accession>
<organism evidence="2 3">
    <name type="scientific">Liparis tanakae</name>
    <name type="common">Tanaka's snailfish</name>
    <dbReference type="NCBI Taxonomy" id="230148"/>
    <lineage>
        <taxon>Eukaryota</taxon>
        <taxon>Metazoa</taxon>
        <taxon>Chordata</taxon>
        <taxon>Craniata</taxon>
        <taxon>Vertebrata</taxon>
        <taxon>Euteleostomi</taxon>
        <taxon>Actinopterygii</taxon>
        <taxon>Neopterygii</taxon>
        <taxon>Teleostei</taxon>
        <taxon>Neoteleostei</taxon>
        <taxon>Acanthomorphata</taxon>
        <taxon>Eupercaria</taxon>
        <taxon>Perciformes</taxon>
        <taxon>Cottioidei</taxon>
        <taxon>Cottales</taxon>
        <taxon>Liparidae</taxon>
        <taxon>Liparis</taxon>
    </lineage>
</organism>
<evidence type="ECO:0000313" key="2">
    <source>
        <dbReference type="EMBL" id="TNN72390.1"/>
    </source>
</evidence>